<dbReference type="SFLD" id="SFLDS00029">
    <property type="entry name" value="Radical_SAM"/>
    <property type="match status" value="1"/>
</dbReference>
<comment type="cofactor">
    <cofactor evidence="9">
        <name>[4Fe-4S] cluster</name>
        <dbReference type="ChEBI" id="CHEBI:49883"/>
    </cofactor>
    <text evidence="9">Binds 2 [4Fe-4S] clusters per subunit. One cluster is coordinated with 3 cysteines and an exchangeable S-adenosyl-L-methionine.</text>
</comment>
<name>A0A498RHN7_9FIRM</name>
<feature type="binding site" evidence="9">
    <location>
        <position position="25"/>
    </location>
    <ligand>
        <name>[4Fe-4S] cluster</name>
        <dbReference type="ChEBI" id="CHEBI:49883"/>
        <label>1</label>
    </ligand>
</feature>
<dbReference type="SUPFAM" id="SSF102114">
    <property type="entry name" value="Radical SAM enzymes"/>
    <property type="match status" value="1"/>
</dbReference>
<comment type="similarity">
    <text evidence="9">Belongs to the radical SAM superfamily. Lipoyl synthase family.</text>
</comment>
<dbReference type="Proteomes" id="UP000277811">
    <property type="component" value="Unassembled WGS sequence"/>
</dbReference>
<dbReference type="PANTHER" id="PTHR10949">
    <property type="entry name" value="LIPOYL SYNTHASE"/>
    <property type="match status" value="1"/>
</dbReference>
<dbReference type="PIRSF" id="PIRSF005963">
    <property type="entry name" value="Lipoyl_synth"/>
    <property type="match status" value="1"/>
</dbReference>
<dbReference type="GO" id="GO:0051539">
    <property type="term" value="F:4 iron, 4 sulfur cluster binding"/>
    <property type="evidence" value="ECO:0007669"/>
    <property type="project" value="UniProtKB-UniRule"/>
</dbReference>
<feature type="binding site" evidence="9">
    <location>
        <position position="40"/>
    </location>
    <ligand>
        <name>[4Fe-4S] cluster</name>
        <dbReference type="ChEBI" id="CHEBI:49883"/>
        <label>2</label>
        <note>4Fe-4S-S-AdoMet</note>
    </ligand>
</feature>
<evidence type="ECO:0000256" key="6">
    <source>
        <dbReference type="ARBA" id="ARBA00023004"/>
    </source>
</evidence>
<dbReference type="CDD" id="cd01335">
    <property type="entry name" value="Radical_SAM"/>
    <property type="match status" value="1"/>
</dbReference>
<dbReference type="EC" id="2.8.1.8" evidence="9"/>
<keyword evidence="2 9" id="KW-0963">Cytoplasm</keyword>
<dbReference type="GO" id="GO:0009249">
    <property type="term" value="P:protein lipoylation"/>
    <property type="evidence" value="ECO:0007669"/>
    <property type="project" value="UniProtKB-UniRule"/>
</dbReference>
<dbReference type="PROSITE" id="PS51918">
    <property type="entry name" value="RADICAL_SAM"/>
    <property type="match status" value="1"/>
</dbReference>
<dbReference type="GO" id="GO:0016992">
    <property type="term" value="F:lipoate synthase activity"/>
    <property type="evidence" value="ECO:0007669"/>
    <property type="project" value="UniProtKB-UniRule"/>
</dbReference>
<organism evidence="11 12">
    <name type="scientific">Lucifera butyrica</name>
    <dbReference type="NCBI Taxonomy" id="1351585"/>
    <lineage>
        <taxon>Bacteria</taxon>
        <taxon>Bacillati</taxon>
        <taxon>Bacillota</taxon>
        <taxon>Negativicutes</taxon>
        <taxon>Veillonellales</taxon>
        <taxon>Veillonellaceae</taxon>
        <taxon>Lucifera</taxon>
    </lineage>
</organism>
<dbReference type="Gene3D" id="3.20.20.70">
    <property type="entry name" value="Aldolase class I"/>
    <property type="match status" value="1"/>
</dbReference>
<reference evidence="11 12" key="1">
    <citation type="submission" date="2018-06" db="EMBL/GenBank/DDBJ databases">
        <authorList>
            <person name="Strepis N."/>
        </authorList>
    </citation>
    <scope>NUCLEOTIDE SEQUENCE [LARGE SCALE GENOMIC DNA]</scope>
    <source>
        <strain evidence="11">LUCI</strain>
    </source>
</reference>
<feature type="domain" description="Radical SAM core" evidence="10">
    <location>
        <begin position="26"/>
        <end position="242"/>
    </location>
</feature>
<protein>
    <recommendedName>
        <fullName evidence="9">Lipoyl synthase</fullName>
        <ecNumber evidence="9">2.8.1.8</ecNumber>
    </recommendedName>
    <alternativeName>
        <fullName evidence="9">Lip-syn</fullName>
        <shortName evidence="9">LS</shortName>
    </alternativeName>
    <alternativeName>
        <fullName evidence="9">Lipoate synthase</fullName>
    </alternativeName>
    <alternativeName>
        <fullName evidence="9">Lipoic acid synthase</fullName>
    </alternativeName>
    <alternativeName>
        <fullName evidence="9">Sulfur insertion protein LipA</fullName>
    </alternativeName>
</protein>
<evidence type="ECO:0000259" key="10">
    <source>
        <dbReference type="PROSITE" id="PS51918"/>
    </source>
</evidence>
<feature type="binding site" evidence="9">
    <location>
        <position position="47"/>
    </location>
    <ligand>
        <name>[4Fe-4S] cluster</name>
        <dbReference type="ChEBI" id="CHEBI:49883"/>
        <label>2</label>
        <note>4Fe-4S-S-AdoMet</note>
    </ligand>
</feature>
<dbReference type="Pfam" id="PF04055">
    <property type="entry name" value="Radical_SAM"/>
    <property type="match status" value="1"/>
</dbReference>
<proteinExistence type="inferred from homology"/>
<evidence type="ECO:0000313" key="12">
    <source>
        <dbReference type="Proteomes" id="UP000277811"/>
    </source>
</evidence>
<keyword evidence="4 9" id="KW-0949">S-adenosyl-L-methionine</keyword>
<keyword evidence="12" id="KW-1185">Reference proteome</keyword>
<accession>A0A498RHN7</accession>
<dbReference type="NCBIfam" id="TIGR00510">
    <property type="entry name" value="lipA"/>
    <property type="match status" value="1"/>
</dbReference>
<comment type="function">
    <text evidence="9">Catalyzes the radical-mediated insertion of two sulfur atoms into the C-6 and C-8 positions of the octanoyl moiety bound to the lipoyl domains of lipoate-dependent enzymes, thereby converting the octanoylated domains into lipoylated derivatives.</text>
</comment>
<dbReference type="NCBIfam" id="NF004019">
    <property type="entry name" value="PRK05481.1"/>
    <property type="match status" value="1"/>
</dbReference>
<feature type="binding site" evidence="9">
    <location>
        <position position="19"/>
    </location>
    <ligand>
        <name>[4Fe-4S] cluster</name>
        <dbReference type="ChEBI" id="CHEBI:49883"/>
        <label>1</label>
    </ligand>
</feature>
<dbReference type="AlphaFoldDB" id="A0A498RHN7"/>
<feature type="binding site" evidence="9">
    <location>
        <position position="253"/>
    </location>
    <ligand>
        <name>[4Fe-4S] cluster</name>
        <dbReference type="ChEBI" id="CHEBI:49883"/>
        <label>1</label>
    </ligand>
</feature>
<evidence type="ECO:0000256" key="5">
    <source>
        <dbReference type="ARBA" id="ARBA00022723"/>
    </source>
</evidence>
<comment type="catalytic activity">
    <reaction evidence="8 9">
        <text>[[Fe-S] cluster scaffold protein carrying a second [4Fe-4S](2+) cluster] + N(6)-octanoyl-L-lysyl-[protein] + 2 oxidized [2Fe-2S]-[ferredoxin] + 2 S-adenosyl-L-methionine + 4 H(+) = [[Fe-S] cluster scaffold protein] + N(6)-[(R)-dihydrolipoyl]-L-lysyl-[protein] + 4 Fe(3+) + 2 hydrogen sulfide + 2 5'-deoxyadenosine + 2 L-methionine + 2 reduced [2Fe-2S]-[ferredoxin]</text>
        <dbReference type="Rhea" id="RHEA:16585"/>
        <dbReference type="Rhea" id="RHEA-COMP:9928"/>
        <dbReference type="Rhea" id="RHEA-COMP:10000"/>
        <dbReference type="Rhea" id="RHEA-COMP:10001"/>
        <dbReference type="Rhea" id="RHEA-COMP:10475"/>
        <dbReference type="Rhea" id="RHEA-COMP:14568"/>
        <dbReference type="Rhea" id="RHEA-COMP:14569"/>
        <dbReference type="ChEBI" id="CHEBI:15378"/>
        <dbReference type="ChEBI" id="CHEBI:17319"/>
        <dbReference type="ChEBI" id="CHEBI:29034"/>
        <dbReference type="ChEBI" id="CHEBI:29919"/>
        <dbReference type="ChEBI" id="CHEBI:33722"/>
        <dbReference type="ChEBI" id="CHEBI:33737"/>
        <dbReference type="ChEBI" id="CHEBI:33738"/>
        <dbReference type="ChEBI" id="CHEBI:57844"/>
        <dbReference type="ChEBI" id="CHEBI:59789"/>
        <dbReference type="ChEBI" id="CHEBI:78809"/>
        <dbReference type="ChEBI" id="CHEBI:83100"/>
        <dbReference type="EC" id="2.8.1.8"/>
    </reaction>
</comment>
<sequence>MNGVLAKYSLNTVCNEAGCPNKGECFTRGTATFLIMGKNCTRNCRFCKVAKAAPEELNPEEPLNIARAVREMNLRHTVITSVTRDDLPDGGAGHFASTIFEIRHLCPDVTIEVLIPDFQGDYVALKAVVDANPDIINHNVETVPGLYNAVRPMAVFERSLELLARVKERNGNLFTKSGFMVGLGEKEEDVIALLTALRNVGCDIITIGQYLQPSREHYEVVEYIHPGQFKKYEEIAQTMGFQYIASGPLVRSSYYAEDGFNYLKRANATAGGDV</sequence>
<comment type="subcellular location">
    <subcellularLocation>
        <location evidence="9">Cytoplasm</location>
    </subcellularLocation>
</comment>
<feature type="binding site" evidence="9">
    <location>
        <position position="14"/>
    </location>
    <ligand>
        <name>[4Fe-4S] cluster</name>
        <dbReference type="ChEBI" id="CHEBI:49883"/>
        <label>1</label>
    </ligand>
</feature>
<evidence type="ECO:0000256" key="8">
    <source>
        <dbReference type="ARBA" id="ARBA00047326"/>
    </source>
</evidence>
<dbReference type="InterPro" id="IPR003698">
    <property type="entry name" value="Lipoyl_synth"/>
</dbReference>
<keyword evidence="5 9" id="KW-0479">Metal-binding</keyword>
<evidence type="ECO:0000256" key="4">
    <source>
        <dbReference type="ARBA" id="ARBA00022691"/>
    </source>
</evidence>
<keyword evidence="7 9" id="KW-0411">Iron-sulfur</keyword>
<comment type="pathway">
    <text evidence="9">Protein modification; protein lipoylation via endogenous pathway; protein N(6)-(lipoyl)lysine from octanoyl-[acyl-carrier-protein]: step 2/2.</text>
</comment>
<dbReference type="InterPro" id="IPR006638">
    <property type="entry name" value="Elp3/MiaA/NifB-like_rSAM"/>
</dbReference>
<dbReference type="InterPro" id="IPR058240">
    <property type="entry name" value="rSAM_sf"/>
</dbReference>
<dbReference type="InterPro" id="IPR013785">
    <property type="entry name" value="Aldolase_TIM"/>
</dbReference>
<dbReference type="NCBIfam" id="NF009544">
    <property type="entry name" value="PRK12928.1"/>
    <property type="match status" value="1"/>
</dbReference>
<keyword evidence="6 9" id="KW-0408">Iron</keyword>
<dbReference type="FunFam" id="3.20.20.70:FF:000186">
    <property type="entry name" value="Lipoyl synthase"/>
    <property type="match status" value="1"/>
</dbReference>
<dbReference type="SMART" id="SM00729">
    <property type="entry name" value="Elp3"/>
    <property type="match status" value="1"/>
</dbReference>
<dbReference type="SFLD" id="SFLDF00271">
    <property type="entry name" value="lipoyl_synthase"/>
    <property type="match status" value="1"/>
</dbReference>
<keyword evidence="1 9" id="KW-0004">4Fe-4S</keyword>
<dbReference type="InterPro" id="IPR007197">
    <property type="entry name" value="rSAM"/>
</dbReference>
<evidence type="ECO:0000256" key="3">
    <source>
        <dbReference type="ARBA" id="ARBA00022679"/>
    </source>
</evidence>
<dbReference type="HAMAP" id="MF_00206">
    <property type="entry name" value="Lipoyl_synth"/>
    <property type="match status" value="1"/>
</dbReference>
<dbReference type="PANTHER" id="PTHR10949:SF0">
    <property type="entry name" value="LIPOYL SYNTHASE, MITOCHONDRIAL"/>
    <property type="match status" value="1"/>
</dbReference>
<gene>
    <name evidence="9" type="primary">lipA</name>
    <name evidence="11" type="ORF">LUCI_4918</name>
</gene>
<dbReference type="SFLD" id="SFLDG01058">
    <property type="entry name" value="lipoyl_synthase_like"/>
    <property type="match status" value="1"/>
</dbReference>
<dbReference type="GO" id="GO:0005737">
    <property type="term" value="C:cytoplasm"/>
    <property type="evidence" value="ECO:0007669"/>
    <property type="project" value="UniProtKB-SubCell"/>
</dbReference>
<evidence type="ECO:0000256" key="2">
    <source>
        <dbReference type="ARBA" id="ARBA00022490"/>
    </source>
</evidence>
<dbReference type="GO" id="GO:0046872">
    <property type="term" value="F:metal ion binding"/>
    <property type="evidence" value="ECO:0007669"/>
    <property type="project" value="UniProtKB-KW"/>
</dbReference>
<dbReference type="UniPathway" id="UPA00538">
    <property type="reaction ID" value="UER00593"/>
</dbReference>
<evidence type="ECO:0000256" key="1">
    <source>
        <dbReference type="ARBA" id="ARBA00022485"/>
    </source>
</evidence>
<dbReference type="EMBL" id="UPPP01000127">
    <property type="protein sequence ID" value="VBB09623.1"/>
    <property type="molecule type" value="Genomic_DNA"/>
</dbReference>
<evidence type="ECO:0000313" key="11">
    <source>
        <dbReference type="EMBL" id="VBB09623.1"/>
    </source>
</evidence>
<feature type="binding site" evidence="9">
    <location>
        <position position="44"/>
    </location>
    <ligand>
        <name>[4Fe-4S] cluster</name>
        <dbReference type="ChEBI" id="CHEBI:49883"/>
        <label>2</label>
        <note>4Fe-4S-S-AdoMet</note>
    </ligand>
</feature>
<evidence type="ECO:0000256" key="9">
    <source>
        <dbReference type="HAMAP-Rule" id="MF_00206"/>
    </source>
</evidence>
<evidence type="ECO:0000256" key="7">
    <source>
        <dbReference type="ARBA" id="ARBA00023014"/>
    </source>
</evidence>
<keyword evidence="3 9" id="KW-0808">Transferase</keyword>